<accession>I0ZAZ3</accession>
<keyword evidence="3" id="KW-1185">Reference proteome</keyword>
<dbReference type="Proteomes" id="UP000007264">
    <property type="component" value="Unassembled WGS sequence"/>
</dbReference>
<gene>
    <name evidence="2" type="ORF">COCSUDRAFT_39380</name>
</gene>
<feature type="chain" id="PRO_5003636939" description="Collagen-like protein" evidence="1">
    <location>
        <begin position="22"/>
        <end position="258"/>
    </location>
</feature>
<dbReference type="GeneID" id="17045827"/>
<dbReference type="RefSeq" id="XP_005652356.1">
    <property type="nucleotide sequence ID" value="XM_005652299.1"/>
</dbReference>
<protein>
    <recommendedName>
        <fullName evidence="4">Collagen-like protein</fullName>
    </recommendedName>
</protein>
<dbReference type="Pfam" id="PF01391">
    <property type="entry name" value="Collagen"/>
    <property type="match status" value="1"/>
</dbReference>
<evidence type="ECO:0000256" key="1">
    <source>
        <dbReference type="SAM" id="SignalP"/>
    </source>
</evidence>
<proteinExistence type="predicted"/>
<keyword evidence="1" id="KW-0732">Signal</keyword>
<sequence length="258" mass="25935">MGTGVACVVVSLLSMIILGQATLLPSIEVAENATKYLIEQTCAKKEVTTKLDTRLTALEALVAGLTITKSGPTGPTGPVGFGATGYTGPQGLQGIQGIPGNDGATGADGATGTVGAPGATGDIGFTGPTGAVGGAFNSCTIYPNADIYPGGPNGNPPAPNLNDGAAAPTLPDIASCCQYCYDYVPTSPPDPFANQVCVGFAYITQDLDEVNTAGKCFLKSQVLTQDSVFLSYNFGITSGTTLTPPNLPVPLQTPVGGR</sequence>
<reference evidence="2 3" key="1">
    <citation type="journal article" date="2012" name="Genome Biol.">
        <title>The genome of the polar eukaryotic microalga coccomyxa subellipsoidea reveals traits of cold adaptation.</title>
        <authorList>
            <person name="Blanc G."/>
            <person name="Agarkova I."/>
            <person name="Grimwood J."/>
            <person name="Kuo A."/>
            <person name="Brueggeman A."/>
            <person name="Dunigan D."/>
            <person name="Gurnon J."/>
            <person name="Ladunga I."/>
            <person name="Lindquist E."/>
            <person name="Lucas S."/>
            <person name="Pangilinan J."/>
            <person name="Proschold T."/>
            <person name="Salamov A."/>
            <person name="Schmutz J."/>
            <person name="Weeks D."/>
            <person name="Yamada T."/>
            <person name="Claverie J.M."/>
            <person name="Grigoriev I."/>
            <person name="Van Etten J."/>
            <person name="Lomsadze A."/>
            <person name="Borodovsky M."/>
        </authorList>
    </citation>
    <scope>NUCLEOTIDE SEQUENCE [LARGE SCALE GENOMIC DNA]</scope>
    <source>
        <strain evidence="2 3">C-169</strain>
    </source>
</reference>
<dbReference type="AlphaFoldDB" id="I0ZAZ3"/>
<dbReference type="KEGG" id="csl:COCSUDRAFT_39380"/>
<evidence type="ECO:0000313" key="3">
    <source>
        <dbReference type="Proteomes" id="UP000007264"/>
    </source>
</evidence>
<dbReference type="STRING" id="574566.I0ZAZ3"/>
<organism evidence="2 3">
    <name type="scientific">Coccomyxa subellipsoidea (strain C-169)</name>
    <name type="common">Green microalga</name>
    <dbReference type="NCBI Taxonomy" id="574566"/>
    <lineage>
        <taxon>Eukaryota</taxon>
        <taxon>Viridiplantae</taxon>
        <taxon>Chlorophyta</taxon>
        <taxon>core chlorophytes</taxon>
        <taxon>Trebouxiophyceae</taxon>
        <taxon>Trebouxiophyceae incertae sedis</taxon>
        <taxon>Coccomyxaceae</taxon>
        <taxon>Coccomyxa</taxon>
        <taxon>Coccomyxa subellipsoidea</taxon>
    </lineage>
</organism>
<dbReference type="InterPro" id="IPR008160">
    <property type="entry name" value="Collagen"/>
</dbReference>
<evidence type="ECO:0000313" key="2">
    <source>
        <dbReference type="EMBL" id="EIE27812.1"/>
    </source>
</evidence>
<comment type="caution">
    <text evidence="2">The sequence shown here is derived from an EMBL/GenBank/DDBJ whole genome shotgun (WGS) entry which is preliminary data.</text>
</comment>
<name>I0ZAZ3_COCSC</name>
<dbReference type="EMBL" id="AGSI01000001">
    <property type="protein sequence ID" value="EIE27812.1"/>
    <property type="molecule type" value="Genomic_DNA"/>
</dbReference>
<feature type="signal peptide" evidence="1">
    <location>
        <begin position="1"/>
        <end position="21"/>
    </location>
</feature>
<evidence type="ECO:0008006" key="4">
    <source>
        <dbReference type="Google" id="ProtNLM"/>
    </source>
</evidence>